<dbReference type="GO" id="GO:0006891">
    <property type="term" value="P:intra-Golgi vesicle-mediated transport"/>
    <property type="evidence" value="ECO:0007669"/>
    <property type="project" value="UniProtKB-UniRule"/>
</dbReference>
<dbReference type="GO" id="GO:0000139">
    <property type="term" value="C:Golgi membrane"/>
    <property type="evidence" value="ECO:0007669"/>
    <property type="project" value="UniProtKB-SubCell"/>
</dbReference>
<comment type="subcellular location">
    <subcellularLocation>
        <location evidence="2 11">Golgi apparatus membrane</location>
        <topology evidence="2 11">Peripheral membrane protein</topology>
    </subcellularLocation>
</comment>
<dbReference type="InterPro" id="IPR048368">
    <property type="entry name" value="COG6_N"/>
</dbReference>
<dbReference type="Pfam" id="PF06419">
    <property type="entry name" value="COG6_N"/>
    <property type="match status" value="1"/>
</dbReference>
<evidence type="ECO:0000256" key="2">
    <source>
        <dbReference type="ARBA" id="ARBA00004395"/>
    </source>
</evidence>
<reference evidence="14" key="1">
    <citation type="journal article" date="2013" name="Genetics">
        <title>The draft genome and transcriptome of Panagrellus redivivus are shaped by the harsh demands of a free-living lifestyle.</title>
        <authorList>
            <person name="Srinivasan J."/>
            <person name="Dillman A.R."/>
            <person name="Macchietto M.G."/>
            <person name="Heikkinen L."/>
            <person name="Lakso M."/>
            <person name="Fracchia K.M."/>
            <person name="Antoshechkin I."/>
            <person name="Mortazavi A."/>
            <person name="Wong G."/>
            <person name="Sternberg P.W."/>
        </authorList>
    </citation>
    <scope>NUCLEOTIDE SEQUENCE [LARGE SCALE GENOMIC DNA]</scope>
    <source>
        <strain evidence="14">MT8872</strain>
    </source>
</reference>
<keyword evidence="7 11" id="KW-0653">Protein transport</keyword>
<feature type="domain" description="Conserved oligomeric complex COG6 N-terminal" evidence="12">
    <location>
        <begin position="69"/>
        <end position="168"/>
    </location>
</feature>
<evidence type="ECO:0000256" key="9">
    <source>
        <dbReference type="ARBA" id="ARBA00023136"/>
    </source>
</evidence>
<dbReference type="AlphaFoldDB" id="A0A7E4VW48"/>
<keyword evidence="14" id="KW-1185">Reference proteome</keyword>
<keyword evidence="8 11" id="KW-0333">Golgi apparatus</keyword>
<evidence type="ECO:0000256" key="5">
    <source>
        <dbReference type="ARBA" id="ARBA00020973"/>
    </source>
</evidence>
<evidence type="ECO:0000256" key="4">
    <source>
        <dbReference type="ARBA" id="ARBA00011166"/>
    </source>
</evidence>
<evidence type="ECO:0000256" key="8">
    <source>
        <dbReference type="ARBA" id="ARBA00023034"/>
    </source>
</evidence>
<keyword evidence="6 11" id="KW-0813">Transport</keyword>
<dbReference type="GO" id="GO:0017119">
    <property type="term" value="C:Golgi transport complex"/>
    <property type="evidence" value="ECO:0007669"/>
    <property type="project" value="UniProtKB-UniRule"/>
</dbReference>
<dbReference type="PANTHER" id="PTHR21506:SF0">
    <property type="entry name" value="CONSERVED OLIGOMERIC GOLGI COMPLEX SUBUNIT 6"/>
    <property type="match status" value="1"/>
</dbReference>
<dbReference type="Proteomes" id="UP000492821">
    <property type="component" value="Unassembled WGS sequence"/>
</dbReference>
<sequence>MADTGHFSLKSEIDSLINSQIQNDETFAANLQYLQNIVPASVTDEKAIEADSNDENAPTRRLLLRPIGMDREVREIIDNRELELFDGFADQFSKMNDQVQTFVNKIQSMNDICNDLSNRIQSNKEKTRDLLRKTSILQTEKKQLQAKEAYLNDFFEKYAIPAEDEKALLPSNDGVVSESFFKAIRKLVQVIENVNEACKVSPDNIALTEIAATLEAKKNEAYNVLFASIQRECRLLNVEFLELKPVLYQSFEVLQSRDDLFTAAIDEYSNARRGFVVHAFIDALTKGSRTEQQRPIEQVSSETLRYANDMLAWMHQELEVERELLTTLLKNCHPETVNSLAKRVLSTVSEGLCQPLKMRVEQSLTRESNCVVLYRLSSLFLYYEKTFENVFGPTALLVKCLHELHELASNMFFSNVTATVHRILGNMTVPDYDLLPVTSINQTLLLLRDILESQNDGAFAAVIDKKDMYTRIFSHILDPLNQSIQLISSNLHSHLDIAVYMLNCLSAIKSVIILYQYTDNKLEMIKAQIDANEDVLVSEQASAILTNTGLLEIYRKALAHQPNQGPMAKLPGMEPERIAGAIALFNGFLDKPEGFQCHQCAKISSARSRESVQVRTFDNVVAAYSVIYAKVTDSTNGYPSETSLKPIDDVKAVLAKNVY</sequence>
<keyword evidence="9 11" id="KW-0472">Membrane</keyword>
<comment type="subunit">
    <text evidence="4">Component of the conserved oligomeric Golgi complex which is composed of eight different subunits and is required for normal Golgi morphology and localization.</text>
</comment>
<dbReference type="Pfam" id="PF20653">
    <property type="entry name" value="COG6_C"/>
    <property type="match status" value="1"/>
</dbReference>
<name>A0A7E4VW48_PANRE</name>
<evidence type="ECO:0000259" key="13">
    <source>
        <dbReference type="Pfam" id="PF20653"/>
    </source>
</evidence>
<organism evidence="14 15">
    <name type="scientific">Panagrellus redivivus</name>
    <name type="common">Microworm</name>
    <dbReference type="NCBI Taxonomy" id="6233"/>
    <lineage>
        <taxon>Eukaryota</taxon>
        <taxon>Metazoa</taxon>
        <taxon>Ecdysozoa</taxon>
        <taxon>Nematoda</taxon>
        <taxon>Chromadorea</taxon>
        <taxon>Rhabditida</taxon>
        <taxon>Tylenchina</taxon>
        <taxon>Panagrolaimomorpha</taxon>
        <taxon>Panagrolaimoidea</taxon>
        <taxon>Panagrolaimidae</taxon>
        <taxon>Panagrellus</taxon>
    </lineage>
</organism>
<evidence type="ECO:0000256" key="7">
    <source>
        <dbReference type="ARBA" id="ARBA00022927"/>
    </source>
</evidence>
<reference evidence="15" key="2">
    <citation type="submission" date="2020-10" db="UniProtKB">
        <authorList>
            <consortium name="WormBaseParasite"/>
        </authorList>
    </citation>
    <scope>IDENTIFICATION</scope>
</reference>
<dbReference type="InterPro" id="IPR010490">
    <property type="entry name" value="COG6"/>
</dbReference>
<comment type="function">
    <text evidence="1 11">Required for normal Golgi function.</text>
</comment>
<dbReference type="PANTHER" id="PTHR21506">
    <property type="entry name" value="COMPONENT OF OLIGOMERIC GOLGI COMPLEX 6"/>
    <property type="match status" value="1"/>
</dbReference>
<protein>
    <recommendedName>
        <fullName evidence="5 11">Conserved oligomeric Golgi complex subunit 6</fullName>
        <shortName evidence="11">COG complex subunit 6</shortName>
    </recommendedName>
    <alternativeName>
        <fullName evidence="10 11">Component of oligomeric Golgi complex 6</fullName>
    </alternativeName>
</protein>
<evidence type="ECO:0000256" key="11">
    <source>
        <dbReference type="RuleBase" id="RU365075"/>
    </source>
</evidence>
<proteinExistence type="inferred from homology"/>
<evidence type="ECO:0000256" key="3">
    <source>
        <dbReference type="ARBA" id="ARBA00011023"/>
    </source>
</evidence>
<evidence type="ECO:0000256" key="6">
    <source>
        <dbReference type="ARBA" id="ARBA00022448"/>
    </source>
</evidence>
<dbReference type="SMART" id="SM01087">
    <property type="entry name" value="COG6"/>
    <property type="match status" value="1"/>
</dbReference>
<dbReference type="InterPro" id="IPR048369">
    <property type="entry name" value="COG6_C"/>
</dbReference>
<feature type="domain" description="Conserved Oligomeric Golgi complex subunit 6 C-terminal" evidence="13">
    <location>
        <begin position="208"/>
        <end position="644"/>
    </location>
</feature>
<evidence type="ECO:0000259" key="12">
    <source>
        <dbReference type="Pfam" id="PF06419"/>
    </source>
</evidence>
<evidence type="ECO:0000256" key="10">
    <source>
        <dbReference type="ARBA" id="ARBA00031348"/>
    </source>
</evidence>
<comment type="similarity">
    <text evidence="3 11">Belongs to the COG6 family.</text>
</comment>
<dbReference type="WBParaSite" id="Pan_g3902.t1">
    <property type="protein sequence ID" value="Pan_g3902.t1"/>
    <property type="gene ID" value="Pan_g3902"/>
</dbReference>
<evidence type="ECO:0000313" key="14">
    <source>
        <dbReference type="Proteomes" id="UP000492821"/>
    </source>
</evidence>
<evidence type="ECO:0000313" key="15">
    <source>
        <dbReference type="WBParaSite" id="Pan_g3902.t1"/>
    </source>
</evidence>
<dbReference type="GO" id="GO:0015031">
    <property type="term" value="P:protein transport"/>
    <property type="evidence" value="ECO:0007669"/>
    <property type="project" value="UniProtKB-KW"/>
</dbReference>
<accession>A0A7E4VW48</accession>
<evidence type="ECO:0000256" key="1">
    <source>
        <dbReference type="ARBA" id="ARBA00003627"/>
    </source>
</evidence>